<evidence type="ECO:0000256" key="3">
    <source>
        <dbReference type="SAM" id="MobiDB-lite"/>
    </source>
</evidence>
<name>A0A5R9GMF9_9PROT</name>
<sequence length="942" mass="98658">MIHGPATDKEEVEMKRIITGIIGLIMLIPSGAYAGLNDGLTGLWTFDEGLGVIANDVSGNNNNGTINGGVSFVGGHDGSGTALGFDGSTGFVEIQDSASLSSTATTDQITISYWVNPRSLTGDLISKRSAANVGGFVIEADGSTVKHFLFMNNVSGSNNSAWPYVSSAYPLNTWTHVAITYKDGAGLKLFINGVLTQTLPVNGNLNAVPSVLRMGMDSEATNARFFDGALDEVKIFHRALDDCEIARLAGDKGQCLTAAIQSESSPSRQYSLIDPELQQDIVADNIYSPAQLGEAWTADGHMLRRTNYLIAEYSLEQNRIVYGTPVYTLIALHSVPGLDLGYGMTNGTDGYIYGNSPFGLYRIDPISWTATRVAPNGYYYGIGTLPDGRIVNEASGGNLVFAYDPATNVQSLFHNPGTFIDDLTTTDTGHVILAALSAAQVRVIDSHGAFVNAGRINGYTGSGRPDGMAYGDGSIYSANTDGSISRTDFSGPDFTGRATETIVAAGGFYGDLSSVGPDGSFYISTNGLRYDNGTTAGGWGVVRISKAGGFSTPPGVPTNQPPVADAGTPQVIECSGSGTAHTTLDGSGSSDPDVADILSYSWEWAGGTASGINPVASFPLGTTLVTLTVNDGNGHTSTATTTVTVQDTTPPTVNAGNDVTLEATSIAGADYQVASQISASDRCCDLMTTSIFPLGPYPLGATEVTVTATDCSNNSSSDRMIVTVVDRTPPQLTLPADVHIEANGLLSTVAIGMATATDIFPVTISSDAPTVYPLGTTAVTWTATDDNGNKTTGIQHVYVVDTTPPVVTAALIRLSGEEDDATFRVEFSATDIVDANPTITATLNGTVVTQGQIVKLERSKKERVEMEHGILEISGITFNLTVSATDASGNTGSAAAAFSFPTGKSFESDRNHEEKQATAHGNHDHTEKQGRSSENKKESSRR</sequence>
<dbReference type="InterPro" id="IPR000601">
    <property type="entry name" value="PKD_dom"/>
</dbReference>
<dbReference type="SUPFAM" id="SSF49299">
    <property type="entry name" value="PKD domain"/>
    <property type="match status" value="1"/>
</dbReference>
<protein>
    <recommendedName>
        <fullName evidence="5">LamG-like jellyroll fold domain-containing protein</fullName>
    </recommendedName>
</protein>
<keyword evidence="4" id="KW-0472">Membrane</keyword>
<evidence type="ECO:0000313" key="6">
    <source>
        <dbReference type="EMBL" id="TLS65477.1"/>
    </source>
</evidence>
<gene>
    <name evidence="6" type="ORF">FEF65_12830</name>
</gene>
<evidence type="ECO:0000256" key="1">
    <source>
        <dbReference type="ARBA" id="ARBA00022729"/>
    </source>
</evidence>
<feature type="region of interest" description="Disordered" evidence="3">
    <location>
        <begin position="901"/>
        <end position="942"/>
    </location>
</feature>
<dbReference type="SUPFAM" id="SSF49899">
    <property type="entry name" value="Concanavalin A-like lectins/glucanases"/>
    <property type="match status" value="1"/>
</dbReference>
<dbReference type="InterPro" id="IPR035986">
    <property type="entry name" value="PKD_dom_sf"/>
</dbReference>
<dbReference type="PANTHER" id="PTHR24273">
    <property type="entry name" value="FI04643P-RELATED"/>
    <property type="match status" value="1"/>
</dbReference>
<reference evidence="6 7" key="1">
    <citation type="journal article" date="2019" name="Appl. Environ. Microbiol.">
        <title>Environmental Evidence and Genomic Insight of Iron-oxidizing Bacteria Preference Towards More Corrosion Resistant Stainless Steel at Higher Salinities.</title>
        <authorList>
            <person name="Garrison C.E."/>
            <person name="Price K.A."/>
            <person name="Field E.K."/>
        </authorList>
    </citation>
    <scope>NUCLEOTIDE SEQUENCE [LARGE SCALE GENOMIC DNA]</scope>
    <source>
        <strain evidence="6 7">P3</strain>
    </source>
</reference>
<dbReference type="InterPro" id="IPR006558">
    <property type="entry name" value="LamG-like"/>
</dbReference>
<dbReference type="Gene3D" id="2.60.120.200">
    <property type="match status" value="1"/>
</dbReference>
<keyword evidence="2" id="KW-1015">Disulfide bond</keyword>
<dbReference type="Gene3D" id="2.60.40.10">
    <property type="entry name" value="Immunoglobulins"/>
    <property type="match status" value="1"/>
</dbReference>
<keyword evidence="4" id="KW-1133">Transmembrane helix</keyword>
<keyword evidence="1" id="KW-0732">Signal</keyword>
<evidence type="ECO:0000256" key="2">
    <source>
        <dbReference type="ARBA" id="ARBA00023157"/>
    </source>
</evidence>
<dbReference type="EMBL" id="VBRY01000016">
    <property type="protein sequence ID" value="TLS65477.1"/>
    <property type="molecule type" value="Genomic_DNA"/>
</dbReference>
<dbReference type="SMART" id="SM00560">
    <property type="entry name" value="LamGL"/>
    <property type="match status" value="1"/>
</dbReference>
<keyword evidence="4" id="KW-0812">Transmembrane</keyword>
<dbReference type="InterPro" id="IPR013783">
    <property type="entry name" value="Ig-like_fold"/>
</dbReference>
<feature type="compositionally biased region" description="Basic and acidic residues" evidence="3">
    <location>
        <begin position="906"/>
        <end position="942"/>
    </location>
</feature>
<dbReference type="Pfam" id="PF13385">
    <property type="entry name" value="Laminin_G_3"/>
    <property type="match status" value="1"/>
</dbReference>
<accession>A0A5R9GMF9</accession>
<dbReference type="AlphaFoldDB" id="A0A5R9GMF9"/>
<comment type="caution">
    <text evidence="6">The sequence shown here is derived from an EMBL/GenBank/DDBJ whole genome shotgun (WGS) entry which is preliminary data.</text>
</comment>
<dbReference type="Proteomes" id="UP000306585">
    <property type="component" value="Unassembled WGS sequence"/>
</dbReference>
<dbReference type="Pfam" id="PF18911">
    <property type="entry name" value="PKD_4"/>
    <property type="match status" value="1"/>
</dbReference>
<proteinExistence type="predicted"/>
<keyword evidence="7" id="KW-1185">Reference proteome</keyword>
<dbReference type="PANTHER" id="PTHR24273:SF32">
    <property type="entry name" value="HYALIN"/>
    <property type="match status" value="1"/>
</dbReference>
<evidence type="ECO:0000313" key="7">
    <source>
        <dbReference type="Proteomes" id="UP000306585"/>
    </source>
</evidence>
<evidence type="ECO:0000256" key="4">
    <source>
        <dbReference type="SAM" id="Phobius"/>
    </source>
</evidence>
<organism evidence="6 7">
    <name type="scientific">Mariprofundus erugo</name>
    <dbReference type="NCBI Taxonomy" id="2528639"/>
    <lineage>
        <taxon>Bacteria</taxon>
        <taxon>Pseudomonadati</taxon>
        <taxon>Pseudomonadota</taxon>
        <taxon>Candidatius Mariprofundia</taxon>
        <taxon>Mariprofundales</taxon>
        <taxon>Mariprofundaceae</taxon>
        <taxon>Mariprofundus</taxon>
    </lineage>
</organism>
<dbReference type="InterPro" id="IPR013320">
    <property type="entry name" value="ConA-like_dom_sf"/>
</dbReference>
<dbReference type="SUPFAM" id="SSF63829">
    <property type="entry name" value="Calcium-dependent phosphotriesterase"/>
    <property type="match status" value="1"/>
</dbReference>
<feature type="transmembrane region" description="Helical" evidence="4">
    <location>
        <begin position="17"/>
        <end position="36"/>
    </location>
</feature>
<feature type="domain" description="LamG-like jellyroll fold" evidence="5">
    <location>
        <begin position="107"/>
        <end position="243"/>
    </location>
</feature>
<evidence type="ECO:0000259" key="5">
    <source>
        <dbReference type="SMART" id="SM00560"/>
    </source>
</evidence>